<dbReference type="GO" id="GO:0003909">
    <property type="term" value="F:DNA ligase activity"/>
    <property type="evidence" value="ECO:0007669"/>
    <property type="project" value="TreeGrafter"/>
</dbReference>
<evidence type="ECO:0000256" key="1">
    <source>
        <dbReference type="ARBA" id="ARBA00012726"/>
    </source>
</evidence>
<dbReference type="Pfam" id="PF01139">
    <property type="entry name" value="RtcB"/>
    <property type="match status" value="1"/>
</dbReference>
<keyword evidence="7 9" id="KW-0464">Manganese</keyword>
<keyword evidence="11" id="KW-1185">Reference proteome</keyword>
<dbReference type="SUPFAM" id="SSF103365">
    <property type="entry name" value="Hypothetical protein PH1602"/>
    <property type="match status" value="1"/>
</dbReference>
<dbReference type="GO" id="GO:0006281">
    <property type="term" value="P:DNA repair"/>
    <property type="evidence" value="ECO:0007669"/>
    <property type="project" value="TreeGrafter"/>
</dbReference>
<dbReference type="AlphaFoldDB" id="A0A918FHL1"/>
<dbReference type="GO" id="GO:0042245">
    <property type="term" value="P:RNA repair"/>
    <property type="evidence" value="ECO:0007669"/>
    <property type="project" value="UniProtKB-KW"/>
</dbReference>
<dbReference type="GO" id="GO:0006396">
    <property type="term" value="P:RNA processing"/>
    <property type="evidence" value="ECO:0007669"/>
    <property type="project" value="InterPro"/>
</dbReference>
<evidence type="ECO:0000256" key="7">
    <source>
        <dbReference type="ARBA" id="ARBA00023211"/>
    </source>
</evidence>
<dbReference type="InterPro" id="IPR001233">
    <property type="entry name" value="RtcB"/>
</dbReference>
<dbReference type="InterPro" id="IPR052915">
    <property type="entry name" value="RtcB-like"/>
</dbReference>
<accession>A0A918FHL1</accession>
<evidence type="ECO:0000256" key="3">
    <source>
        <dbReference type="ARBA" id="ARBA00022723"/>
    </source>
</evidence>
<name>A0A918FHL1_9DEIO</name>
<keyword evidence="4" id="KW-0547">Nucleotide-binding</keyword>
<comment type="caution">
    <text evidence="10">The sequence shown here is derived from an EMBL/GenBank/DDBJ whole genome shotgun (WGS) entry which is preliminary data.</text>
</comment>
<comment type="cofactor">
    <cofactor evidence="9">
        <name>Mn(2+)</name>
        <dbReference type="ChEBI" id="CHEBI:29035"/>
    </cofactor>
    <text evidence="9">Binds 2 manganese ions per subunit.</text>
</comment>
<evidence type="ECO:0000256" key="9">
    <source>
        <dbReference type="PIRSR" id="PIRSR601233-3"/>
    </source>
</evidence>
<evidence type="ECO:0000256" key="5">
    <source>
        <dbReference type="ARBA" id="ARBA00022800"/>
    </source>
</evidence>
<keyword evidence="3 9" id="KW-0479">Metal-binding</keyword>
<dbReference type="Proteomes" id="UP000603865">
    <property type="component" value="Unassembled WGS sequence"/>
</dbReference>
<proteinExistence type="predicted"/>
<dbReference type="EC" id="6.5.1.8" evidence="1"/>
<sequence>MDELLRLLDLESTLERLSTDGSSAHIERVALTPDVHKGAGIPVGTVIQAQGFVLPQAIGNDVGCGMSLHTTGLSREALEPWLDVLESKLRHSFFQVGRDLPLTGHQREALLRGGTAGLVTTKPTSLQGLWRQVQRVELEHATTRTESGGLPVHQLHGLSDWIGEPGRLS</sequence>
<dbReference type="Gene3D" id="3.90.1860.10">
    <property type="entry name" value="tRNA-splicing ligase RtcB"/>
    <property type="match status" value="1"/>
</dbReference>
<keyword evidence="6" id="KW-0342">GTP-binding</keyword>
<dbReference type="GO" id="GO:0030145">
    <property type="term" value="F:manganese ion binding"/>
    <property type="evidence" value="ECO:0007669"/>
    <property type="project" value="TreeGrafter"/>
</dbReference>
<evidence type="ECO:0000313" key="11">
    <source>
        <dbReference type="Proteomes" id="UP000603865"/>
    </source>
</evidence>
<dbReference type="PANTHER" id="PTHR43749">
    <property type="entry name" value="RNA-SPLICING LIGASE RTCB"/>
    <property type="match status" value="1"/>
</dbReference>
<dbReference type="GO" id="GO:0170057">
    <property type="term" value="F:RNA ligase (GTP) activity"/>
    <property type="evidence" value="ECO:0007669"/>
    <property type="project" value="UniProtKB-EC"/>
</dbReference>
<evidence type="ECO:0000313" key="10">
    <source>
        <dbReference type="EMBL" id="GGR38198.1"/>
    </source>
</evidence>
<evidence type="ECO:0000256" key="4">
    <source>
        <dbReference type="ARBA" id="ARBA00022741"/>
    </source>
</evidence>
<gene>
    <name evidence="10" type="ORF">GCM10008957_54260</name>
</gene>
<keyword evidence="5" id="KW-0692">RNA repair</keyword>
<keyword evidence="2" id="KW-0436">Ligase</keyword>
<dbReference type="PANTHER" id="PTHR43749:SF2">
    <property type="entry name" value="RNA-SPLICING LIGASE RTCB"/>
    <property type="match status" value="1"/>
</dbReference>
<dbReference type="GO" id="GO:0005525">
    <property type="term" value="F:GTP binding"/>
    <property type="evidence" value="ECO:0007669"/>
    <property type="project" value="UniProtKB-KW"/>
</dbReference>
<reference evidence="10" key="2">
    <citation type="submission" date="2020-09" db="EMBL/GenBank/DDBJ databases">
        <authorList>
            <person name="Sun Q."/>
            <person name="Ohkuma M."/>
        </authorList>
    </citation>
    <scope>NUCLEOTIDE SEQUENCE</scope>
    <source>
        <strain evidence="10">JCM 31311</strain>
    </source>
</reference>
<organism evidence="10 11">
    <name type="scientific">Deinococcus ruber</name>
    <dbReference type="NCBI Taxonomy" id="1848197"/>
    <lineage>
        <taxon>Bacteria</taxon>
        <taxon>Thermotogati</taxon>
        <taxon>Deinococcota</taxon>
        <taxon>Deinococci</taxon>
        <taxon>Deinococcales</taxon>
        <taxon>Deinococcaceae</taxon>
        <taxon>Deinococcus</taxon>
    </lineage>
</organism>
<feature type="binding site" evidence="9">
    <location>
        <position position="61"/>
    </location>
    <ligand>
        <name>Mn(2+)</name>
        <dbReference type="ChEBI" id="CHEBI:29035"/>
        <label>1</label>
    </ligand>
</feature>
<comment type="catalytic activity">
    <reaction evidence="8">
        <text>a 3'-end 3'-phospho-ribonucleotide-RNA + a 5'-end dephospho-ribonucleoside-RNA + GTP = a ribonucleotidyl-ribonucleotide-RNA + GMP + diphosphate</text>
        <dbReference type="Rhea" id="RHEA:68076"/>
        <dbReference type="Rhea" id="RHEA-COMP:10463"/>
        <dbReference type="Rhea" id="RHEA-COMP:13936"/>
        <dbReference type="Rhea" id="RHEA-COMP:17355"/>
        <dbReference type="ChEBI" id="CHEBI:33019"/>
        <dbReference type="ChEBI" id="CHEBI:37565"/>
        <dbReference type="ChEBI" id="CHEBI:58115"/>
        <dbReference type="ChEBI" id="CHEBI:83062"/>
        <dbReference type="ChEBI" id="CHEBI:138284"/>
        <dbReference type="ChEBI" id="CHEBI:173118"/>
        <dbReference type="EC" id="6.5.1.8"/>
    </reaction>
</comment>
<dbReference type="EMBL" id="BMQL01000084">
    <property type="protein sequence ID" value="GGR38198.1"/>
    <property type="molecule type" value="Genomic_DNA"/>
</dbReference>
<protein>
    <recommendedName>
        <fullName evidence="1">3'-phosphate/5'-hydroxy nucleic acid ligase</fullName>
        <ecNumber evidence="1">6.5.1.8</ecNumber>
    </recommendedName>
</protein>
<evidence type="ECO:0000256" key="2">
    <source>
        <dbReference type="ARBA" id="ARBA00022598"/>
    </source>
</evidence>
<reference evidence="10" key="1">
    <citation type="journal article" date="2014" name="Int. J. Syst. Evol. Microbiol.">
        <title>Complete genome sequence of Corynebacterium casei LMG S-19264T (=DSM 44701T), isolated from a smear-ripened cheese.</title>
        <authorList>
            <consortium name="US DOE Joint Genome Institute (JGI-PGF)"/>
            <person name="Walter F."/>
            <person name="Albersmeier A."/>
            <person name="Kalinowski J."/>
            <person name="Ruckert C."/>
        </authorList>
    </citation>
    <scope>NUCLEOTIDE SEQUENCE</scope>
    <source>
        <strain evidence="10">JCM 31311</strain>
    </source>
</reference>
<dbReference type="RefSeq" id="WP_189093660.1">
    <property type="nucleotide sequence ID" value="NZ_BMQL01000084.1"/>
</dbReference>
<dbReference type="InterPro" id="IPR036025">
    <property type="entry name" value="RtcB-like_sf"/>
</dbReference>
<evidence type="ECO:0000256" key="8">
    <source>
        <dbReference type="ARBA" id="ARBA00047746"/>
    </source>
</evidence>
<evidence type="ECO:0000256" key="6">
    <source>
        <dbReference type="ARBA" id="ARBA00023134"/>
    </source>
</evidence>